<keyword evidence="1" id="KW-0802">TPR repeat</keyword>
<dbReference type="AlphaFoldDB" id="A0A4Z0V927"/>
<dbReference type="PROSITE" id="PS51257">
    <property type="entry name" value="PROKAR_LIPOPROTEIN"/>
    <property type="match status" value="1"/>
</dbReference>
<keyword evidence="3" id="KW-1185">Reference proteome</keyword>
<evidence type="ECO:0000313" key="2">
    <source>
        <dbReference type="EMBL" id="TGG39790.1"/>
    </source>
</evidence>
<dbReference type="GeneID" id="82148821"/>
<proteinExistence type="predicted"/>
<feature type="repeat" description="TPR" evidence="1">
    <location>
        <begin position="389"/>
        <end position="422"/>
    </location>
</feature>
<dbReference type="RefSeq" id="WP_135470620.1">
    <property type="nucleotide sequence ID" value="NZ_CASJPC010000003.1"/>
</dbReference>
<dbReference type="SUPFAM" id="SSF48452">
    <property type="entry name" value="TPR-like"/>
    <property type="match status" value="1"/>
</dbReference>
<dbReference type="InterPro" id="IPR011990">
    <property type="entry name" value="TPR-like_helical_dom_sf"/>
</dbReference>
<evidence type="ECO:0000313" key="3">
    <source>
        <dbReference type="Proteomes" id="UP000297635"/>
    </source>
</evidence>
<gene>
    <name evidence="2" type="ORF">EZ315_03385</name>
</gene>
<dbReference type="SMART" id="SM00028">
    <property type="entry name" value="TPR"/>
    <property type="match status" value="3"/>
</dbReference>
<dbReference type="PROSITE" id="PS50005">
    <property type="entry name" value="TPR"/>
    <property type="match status" value="1"/>
</dbReference>
<dbReference type="Gene3D" id="1.25.40.10">
    <property type="entry name" value="Tetratricopeptide repeat domain"/>
    <property type="match status" value="1"/>
</dbReference>
<dbReference type="Pfam" id="PF13432">
    <property type="entry name" value="TPR_16"/>
    <property type="match status" value="1"/>
</dbReference>
<dbReference type="EMBL" id="SJSA01000001">
    <property type="protein sequence ID" value="TGG39790.1"/>
    <property type="molecule type" value="Genomic_DNA"/>
</dbReference>
<dbReference type="Proteomes" id="UP000297635">
    <property type="component" value="Unassembled WGS sequence"/>
</dbReference>
<dbReference type="InterPro" id="IPR019734">
    <property type="entry name" value="TPR_rpt"/>
</dbReference>
<organism evidence="2 3">
    <name type="scientific">Duncaniella freteri</name>
    <dbReference type="NCBI Taxonomy" id="2530391"/>
    <lineage>
        <taxon>Bacteria</taxon>
        <taxon>Pseudomonadati</taxon>
        <taxon>Bacteroidota</taxon>
        <taxon>Bacteroidia</taxon>
        <taxon>Bacteroidales</taxon>
        <taxon>Muribaculaceae</taxon>
        <taxon>Duncaniella</taxon>
    </lineage>
</organism>
<comment type="caution">
    <text evidence="2">The sequence shown here is derived from an EMBL/GenBank/DDBJ whole genome shotgun (WGS) entry which is preliminary data.</text>
</comment>
<sequence>MNKLSGFALLVGSAMALTGCSKKMNQFAADYFTTNPNPLEVVGTHVPATVTGHIPAKFFVKNATVSVTPVLVYGATEEKAAPMTFQGEKVRGNNPVISYDNGGTVTIPVNYLYQPDMQKSELYLNFEVQQKGKQYVLPRVKVANGVVATAALANAGTLTPATANDKFQRIINEKYSADIHFLINQANLRKSELNSDEVLRLHRDLRAASGDTTRVIEEINIQSYASPEGGIDFNTRLAQNRETNTSDYLNKQLKKDNITEFGELTANFTPEDWEGFQKLVAASNIQDKDLILSVLSMYKDPEQREREIRNLSSVFDQLAEEILPQLRYSRITASVNVIGKSDEQLNKAFNTDPSTLTVDELLYTATLTDDLKRKGAIYTTATRLFPNDYRGFNNLGKVQYQQGDYDAAMASFKKAARINANAPESQMNQGLVALVNDDYRAANTAFGKAAGLNELSPALGLLYLKQGDVKAAVKAFGNDKSNNAALAQILNKDYNAAKGTLAAIANPDATTYYLMAVLGARTGNEQMVTSNLRQAIKLDRKYATQAANDLEFARYNISKAL</sequence>
<name>A0A4Z0V927_9BACT</name>
<reference evidence="2 3" key="1">
    <citation type="submission" date="2019-02" db="EMBL/GenBank/DDBJ databases">
        <title>Isolation and identification of novel species under the genus Muribaculum.</title>
        <authorList>
            <person name="Miyake S."/>
            <person name="Ding Y."/>
            <person name="Low A."/>
            <person name="Soh M."/>
            <person name="Seedorf H."/>
        </authorList>
    </citation>
    <scope>NUCLEOTIDE SEQUENCE [LARGE SCALE GENOMIC DNA]</scope>
    <source>
        <strain evidence="2 3">TLL-A3</strain>
    </source>
</reference>
<protein>
    <submittedName>
        <fullName evidence="2">Uncharacterized protein</fullName>
    </submittedName>
</protein>
<accession>A0A4Z0V927</accession>
<evidence type="ECO:0000256" key="1">
    <source>
        <dbReference type="PROSITE-ProRule" id="PRU00339"/>
    </source>
</evidence>